<dbReference type="Gene3D" id="1.10.10.10">
    <property type="entry name" value="Winged helix-like DNA-binding domain superfamily/Winged helix DNA-binding domain"/>
    <property type="match status" value="1"/>
</dbReference>
<evidence type="ECO:0000256" key="1">
    <source>
        <dbReference type="ARBA" id="ARBA00010641"/>
    </source>
</evidence>
<dbReference type="GO" id="GO:0006352">
    <property type="term" value="P:DNA-templated transcription initiation"/>
    <property type="evidence" value="ECO:0007669"/>
    <property type="project" value="InterPro"/>
</dbReference>
<sequence length="209" mass="24350">MWPEAEQTGKFLKAAEQGDSSARDQLLERHRESVKRMIELRMDRRLLQRVDASDIVQDVLLEAHRRLAAYFENPGMPFHLWLRQLAQDRIIDMHRRHRVAQRRSLDREQPLSPQWVEHSSLNLGVQLQDTQLTPAAENLRREMTGLLLSAIDQLDETDREIILMRHFEQLDNQEVAKLLGLSPAAAGMRHLRALRRLKEYLNPSAGAEE</sequence>
<dbReference type="SUPFAM" id="SSF88659">
    <property type="entry name" value="Sigma3 and sigma4 domains of RNA polymerase sigma factors"/>
    <property type="match status" value="1"/>
</dbReference>
<evidence type="ECO:0000256" key="5">
    <source>
        <dbReference type="ARBA" id="ARBA00023163"/>
    </source>
</evidence>
<dbReference type="Pfam" id="PF04542">
    <property type="entry name" value="Sigma70_r2"/>
    <property type="match status" value="1"/>
</dbReference>
<feature type="domain" description="RNA polymerase sigma factor 70 region 4 type 2" evidence="8">
    <location>
        <begin position="146"/>
        <end position="197"/>
    </location>
</feature>
<protein>
    <submittedName>
        <fullName evidence="9">RNA polymerase sigma factor CnrH</fullName>
    </submittedName>
</protein>
<evidence type="ECO:0000256" key="3">
    <source>
        <dbReference type="ARBA" id="ARBA00023082"/>
    </source>
</evidence>
<dbReference type="Proteomes" id="UP000317178">
    <property type="component" value="Chromosome"/>
</dbReference>
<dbReference type="SUPFAM" id="SSF88946">
    <property type="entry name" value="Sigma2 domain of RNA polymerase sigma factors"/>
    <property type="match status" value="1"/>
</dbReference>
<dbReference type="PANTHER" id="PTHR43133">
    <property type="entry name" value="RNA POLYMERASE ECF-TYPE SIGMA FACTO"/>
    <property type="match status" value="1"/>
</dbReference>
<dbReference type="InterPro" id="IPR013249">
    <property type="entry name" value="RNA_pol_sigma70_r4_t2"/>
</dbReference>
<dbReference type="InterPro" id="IPR014284">
    <property type="entry name" value="RNA_pol_sigma-70_dom"/>
</dbReference>
<evidence type="ECO:0000313" key="10">
    <source>
        <dbReference type="Proteomes" id="UP000317178"/>
    </source>
</evidence>
<evidence type="ECO:0000259" key="8">
    <source>
        <dbReference type="Pfam" id="PF08281"/>
    </source>
</evidence>
<reference evidence="9 10" key="1">
    <citation type="submission" date="2019-02" db="EMBL/GenBank/DDBJ databases">
        <title>Deep-cultivation of Planctomycetes and their phenomic and genomic characterization uncovers novel biology.</title>
        <authorList>
            <person name="Wiegand S."/>
            <person name="Jogler M."/>
            <person name="Boedeker C."/>
            <person name="Pinto D."/>
            <person name="Vollmers J."/>
            <person name="Rivas-Marin E."/>
            <person name="Kohn T."/>
            <person name="Peeters S.H."/>
            <person name="Heuer A."/>
            <person name="Rast P."/>
            <person name="Oberbeckmann S."/>
            <person name="Bunk B."/>
            <person name="Jeske O."/>
            <person name="Meyerdierks A."/>
            <person name="Storesund J.E."/>
            <person name="Kallscheuer N."/>
            <person name="Luecker S."/>
            <person name="Lage O.M."/>
            <person name="Pohl T."/>
            <person name="Merkel B.J."/>
            <person name="Hornburger P."/>
            <person name="Mueller R.-W."/>
            <person name="Bruemmer F."/>
            <person name="Labrenz M."/>
            <person name="Spormann A.M."/>
            <person name="Op den Camp H."/>
            <person name="Overmann J."/>
            <person name="Amann R."/>
            <person name="Jetten M.S.M."/>
            <person name="Mascher T."/>
            <person name="Medema M.H."/>
            <person name="Devos D.P."/>
            <person name="Kaster A.-K."/>
            <person name="Ovreas L."/>
            <person name="Rohde M."/>
            <person name="Galperin M.Y."/>
            <person name="Jogler C."/>
        </authorList>
    </citation>
    <scope>NUCLEOTIDE SEQUENCE [LARGE SCALE GENOMIC DNA]</scope>
    <source>
        <strain evidence="9 10">Pla110</strain>
    </source>
</reference>
<dbReference type="CDD" id="cd06171">
    <property type="entry name" value="Sigma70_r4"/>
    <property type="match status" value="1"/>
</dbReference>
<dbReference type="NCBIfam" id="TIGR02984">
    <property type="entry name" value="Sig-70_plancto1"/>
    <property type="match status" value="1"/>
</dbReference>
<dbReference type="KEGG" id="plon:Pla110_31980"/>
<feature type="domain" description="RNA polymerase sigma-70 region 2" evidence="7">
    <location>
        <begin position="44"/>
        <end position="98"/>
    </location>
</feature>
<dbReference type="OrthoDB" id="276109at2"/>
<feature type="region of interest" description="Disordered" evidence="6">
    <location>
        <begin position="1"/>
        <end position="23"/>
    </location>
</feature>
<dbReference type="InterPro" id="IPR036388">
    <property type="entry name" value="WH-like_DNA-bd_sf"/>
</dbReference>
<evidence type="ECO:0000256" key="4">
    <source>
        <dbReference type="ARBA" id="ARBA00023125"/>
    </source>
</evidence>
<keyword evidence="2" id="KW-0805">Transcription regulation</keyword>
<evidence type="ECO:0000256" key="6">
    <source>
        <dbReference type="SAM" id="MobiDB-lite"/>
    </source>
</evidence>
<keyword evidence="10" id="KW-1185">Reference proteome</keyword>
<dbReference type="Gene3D" id="1.10.1740.10">
    <property type="match status" value="1"/>
</dbReference>
<comment type="similarity">
    <text evidence="1">Belongs to the sigma-70 factor family. ECF subfamily.</text>
</comment>
<dbReference type="InterPro" id="IPR007627">
    <property type="entry name" value="RNA_pol_sigma70_r2"/>
</dbReference>
<dbReference type="GO" id="GO:0016987">
    <property type="term" value="F:sigma factor activity"/>
    <property type="evidence" value="ECO:0007669"/>
    <property type="project" value="UniProtKB-KW"/>
</dbReference>
<dbReference type="RefSeq" id="WP_144996811.1">
    <property type="nucleotide sequence ID" value="NZ_CP036281.1"/>
</dbReference>
<organism evidence="9 10">
    <name type="scientific">Polystyrenella longa</name>
    <dbReference type="NCBI Taxonomy" id="2528007"/>
    <lineage>
        <taxon>Bacteria</taxon>
        <taxon>Pseudomonadati</taxon>
        <taxon>Planctomycetota</taxon>
        <taxon>Planctomycetia</taxon>
        <taxon>Planctomycetales</taxon>
        <taxon>Planctomycetaceae</taxon>
        <taxon>Polystyrenella</taxon>
    </lineage>
</organism>
<dbReference type="PANTHER" id="PTHR43133:SF8">
    <property type="entry name" value="RNA POLYMERASE SIGMA FACTOR HI_1459-RELATED"/>
    <property type="match status" value="1"/>
</dbReference>
<dbReference type="InterPro" id="IPR014326">
    <property type="entry name" value="RNA_pol_sigma-70_Plancto"/>
</dbReference>
<dbReference type="NCBIfam" id="TIGR02937">
    <property type="entry name" value="sigma70-ECF"/>
    <property type="match status" value="1"/>
</dbReference>
<dbReference type="InterPro" id="IPR039425">
    <property type="entry name" value="RNA_pol_sigma-70-like"/>
</dbReference>
<keyword evidence="5" id="KW-0804">Transcription</keyword>
<gene>
    <name evidence="9" type="primary">cnrH</name>
    <name evidence="9" type="ORF">Pla110_31980</name>
</gene>
<dbReference type="InterPro" id="IPR013325">
    <property type="entry name" value="RNA_pol_sigma_r2"/>
</dbReference>
<dbReference type="GO" id="GO:0003677">
    <property type="term" value="F:DNA binding"/>
    <property type="evidence" value="ECO:0007669"/>
    <property type="project" value="UniProtKB-KW"/>
</dbReference>
<evidence type="ECO:0000256" key="2">
    <source>
        <dbReference type="ARBA" id="ARBA00023015"/>
    </source>
</evidence>
<dbReference type="AlphaFoldDB" id="A0A518CQE8"/>
<keyword evidence="3" id="KW-0731">Sigma factor</keyword>
<dbReference type="EMBL" id="CP036281">
    <property type="protein sequence ID" value="QDU81457.1"/>
    <property type="molecule type" value="Genomic_DNA"/>
</dbReference>
<evidence type="ECO:0000313" key="9">
    <source>
        <dbReference type="EMBL" id="QDU81457.1"/>
    </source>
</evidence>
<proteinExistence type="inferred from homology"/>
<dbReference type="Pfam" id="PF08281">
    <property type="entry name" value="Sigma70_r4_2"/>
    <property type="match status" value="1"/>
</dbReference>
<accession>A0A518CQE8</accession>
<name>A0A518CQE8_9PLAN</name>
<keyword evidence="4" id="KW-0238">DNA-binding</keyword>
<evidence type="ECO:0000259" key="7">
    <source>
        <dbReference type="Pfam" id="PF04542"/>
    </source>
</evidence>
<dbReference type="InterPro" id="IPR013324">
    <property type="entry name" value="RNA_pol_sigma_r3/r4-like"/>
</dbReference>